<dbReference type="AlphaFoldDB" id="A0A8J3EHB9"/>
<accession>A0A8J3EHB9</accession>
<organism evidence="1 2">
    <name type="scientific">Salipiger pallidus</name>
    <dbReference type="NCBI Taxonomy" id="1775170"/>
    <lineage>
        <taxon>Bacteria</taxon>
        <taxon>Pseudomonadati</taxon>
        <taxon>Pseudomonadota</taxon>
        <taxon>Alphaproteobacteria</taxon>
        <taxon>Rhodobacterales</taxon>
        <taxon>Roseobacteraceae</taxon>
        <taxon>Salipiger</taxon>
    </lineage>
</organism>
<evidence type="ECO:0000313" key="1">
    <source>
        <dbReference type="EMBL" id="GGG77544.1"/>
    </source>
</evidence>
<proteinExistence type="predicted"/>
<reference evidence="1" key="2">
    <citation type="submission" date="2020-09" db="EMBL/GenBank/DDBJ databases">
        <authorList>
            <person name="Sun Q."/>
            <person name="Zhou Y."/>
        </authorList>
    </citation>
    <scope>NUCLEOTIDE SEQUENCE</scope>
    <source>
        <strain evidence="1">CGMCC 1.15762</strain>
    </source>
</reference>
<dbReference type="Proteomes" id="UP000617145">
    <property type="component" value="Unassembled WGS sequence"/>
</dbReference>
<dbReference type="RefSeq" id="WP_188790842.1">
    <property type="nucleotide sequence ID" value="NZ_BMJV01000005.1"/>
</dbReference>
<reference evidence="1" key="1">
    <citation type="journal article" date="2014" name="Int. J. Syst. Evol. Microbiol.">
        <title>Complete genome sequence of Corynebacterium casei LMG S-19264T (=DSM 44701T), isolated from a smear-ripened cheese.</title>
        <authorList>
            <consortium name="US DOE Joint Genome Institute (JGI-PGF)"/>
            <person name="Walter F."/>
            <person name="Albersmeier A."/>
            <person name="Kalinowski J."/>
            <person name="Ruckert C."/>
        </authorList>
    </citation>
    <scope>NUCLEOTIDE SEQUENCE</scope>
    <source>
        <strain evidence="1">CGMCC 1.15762</strain>
    </source>
</reference>
<dbReference type="EMBL" id="BMJV01000005">
    <property type="protein sequence ID" value="GGG77544.1"/>
    <property type="molecule type" value="Genomic_DNA"/>
</dbReference>
<keyword evidence="2" id="KW-1185">Reference proteome</keyword>
<comment type="caution">
    <text evidence="1">The sequence shown here is derived from an EMBL/GenBank/DDBJ whole genome shotgun (WGS) entry which is preliminary data.</text>
</comment>
<protein>
    <submittedName>
        <fullName evidence="1">Uncharacterized protein</fullName>
    </submittedName>
</protein>
<gene>
    <name evidence="1" type="ORF">GCM10011415_28060</name>
</gene>
<sequence>MVLRLSRALAGARTIPLGYGVTVSFRQFTFSDLREAEATAMRLARETLPPAHAFDAAALDDEDLGPEHEEALRGQAAQHLVKLLLTRFGTGWDGIEDDTGAPAPLQSETIDAFLDLFPGTASSLHAGLLSPMVAVEMEGNVSAPSPHTATAEA</sequence>
<name>A0A8J3EHB9_9RHOB</name>
<evidence type="ECO:0000313" key="2">
    <source>
        <dbReference type="Proteomes" id="UP000617145"/>
    </source>
</evidence>